<evidence type="ECO:0000313" key="1">
    <source>
        <dbReference type="EMBL" id="CAD1575125.1"/>
    </source>
</evidence>
<protein>
    <submittedName>
        <fullName evidence="1">Uncharacterized protein</fullName>
    </submittedName>
</protein>
<dbReference type="AlphaFoldDB" id="A0A6V7LFN2"/>
<accession>A0A6V7LFN2</accession>
<dbReference type="EMBL" id="CADCXW020000343">
    <property type="protein sequence ID" value="CAD1575125.1"/>
    <property type="molecule type" value="Genomic_DNA"/>
</dbReference>
<proteinExistence type="predicted"/>
<reference evidence="1" key="1">
    <citation type="submission" date="2020-07" db="EMBL/GenBank/DDBJ databases">
        <authorList>
            <person name="Ferguson B K."/>
        </authorList>
    </citation>
    <scope>NUCLEOTIDE SEQUENCE</scope>
    <source>
        <strain evidence="1">L06</strain>
    </source>
</reference>
<name>A0A6V7LFN2_9HYME</name>
<organism evidence="1">
    <name type="scientific">Bracon brevicornis</name>
    <dbReference type="NCBI Taxonomy" id="1563983"/>
    <lineage>
        <taxon>Eukaryota</taxon>
        <taxon>Metazoa</taxon>
        <taxon>Ecdysozoa</taxon>
        <taxon>Arthropoda</taxon>
        <taxon>Hexapoda</taxon>
        <taxon>Insecta</taxon>
        <taxon>Pterygota</taxon>
        <taxon>Neoptera</taxon>
        <taxon>Endopterygota</taxon>
        <taxon>Hymenoptera</taxon>
        <taxon>Apocrita</taxon>
        <taxon>Ichneumonoidea</taxon>
        <taxon>Braconidae</taxon>
        <taxon>Braconinae</taxon>
        <taxon>Bracon</taxon>
    </lineage>
</organism>
<gene>
    <name evidence="1" type="ORF">BBRV_LOCUS105436</name>
</gene>
<sequence>MSLLKGRSPWKKFQPINAVLKFRNWDIKISHVLLTIGGLPGCFICLKGLPIHQATLRATAVGVEIWNPSKDPFLIHQEGFEPEDLRHGDGRLFLKRNTKIILRNGEVLEIIFGEDVEETIEKNLELLMEGAFEYHTITRTYDPVLVVATDPELMAEVYQFYKNFTDRCRCEREPDQIKLSLRKS</sequence>